<dbReference type="SUPFAM" id="SSF51445">
    <property type="entry name" value="(Trans)glycosidases"/>
    <property type="match status" value="2"/>
</dbReference>
<evidence type="ECO:0000313" key="2">
    <source>
        <dbReference type="Proteomes" id="UP000823928"/>
    </source>
</evidence>
<comment type="caution">
    <text evidence="1">The sequence shown here is derived from an EMBL/GenBank/DDBJ whole genome shotgun (WGS) entry which is preliminary data.</text>
</comment>
<sequence>MYEFNYTFDDHNYDCYLELCALVDDGNGNYKNKRALKNFEKGTESFKLQCGPNRISLPADYNLNSDTPLGYHYRLTEKGNPEHTLKYDVDAGEIIDFTEKGMKPHLIFNVITQKRSRGTRGGSAILAIPDSYNAMYAYDKDGNIVPNVKYADAIKRTKHFSNKVGGSLAGIEHDLDAGYLNQYSKIFLTPFATDDSLTPHSYWGKNFFQIAQSLGNIDNYASLQKKLFIRDKNLVSDAALCNEGLEGVHFQHVLKWGKQSYAYHWFRADLDQGPFGLGVLSKRKNFISHKIINSPYIFTQQNSGKITWKKAPIWNGKGEQGEKYDPKSPTYIQVIDKELIKGTEGNNNTERLKNYRLSDTGNPYKKVTHNDTVILYSHEINPETYLDNVKRLNKLNNSRPDGQYFNLLSYEATKVLTKSAYFNYEGKFEGNKEDWDANVDVAKLNYSFSNYNSQYMKDHIPIEERNDYKAMIARHTSEVKDYAITSAQYWTKKTNQILNLYVAQSLKGADPKNPDSIMRMIREGVKDGKLPASLELAVDKKVIRNVLTGHYNLHGADTVESFKDITIQNMMDLPLDSIELGDNIVSVLASPYLTKRATSTDQIGVSRFELQKKDNPHLMPEYKRAYNKMNKLYEHEMSDFAQDILERLDEKLSREQRLYSDTNATKYGKYVLPIIAPEIAKFAIIKGLFPDAEVKIKPDGGIAYDYDKLKKTSFQALEIYPTCPEDEALSLIYRLKGNDIKRKGIPAISENDRKLLTEAIYKMIEGTNLTSFKLAEMIVDRTQAGLDWRIDAAKDIADKESLLSKKTSFETSWNQVIDFWKMFADNIYKQNPNSYLVAEITDVGKLYDKGAGWASNRYYNQKDVLMKFLRETGVTSAANYDYFFTDVAGIFSKSYEKYEDRGVFQSTRIYDLLKKKGSDFLHSGPLDSILYSYNFVDNHDKPRALHMMALDSQLFYSPNLNTYTHNKSIHSVEYKEKEKAYRVLNNKFFGNVEKQDVDKFNFMRKSTKAVAMGDALNNAFGRALARLEKQGTINGETRDYLYQAIAQSISDLANGKYLGKSFEADAFGTRPFDITIETVIRQAKAKHEMSIDKKLENDLKKTTFYMAIDPAISKLLGIMKFLVSLPGIPTLFAGDDIGATGYEELTRNIYLQNRSVIHHEWLEDEPEGMDFIKTHKAEFDAIMGLRKRPELQALNDGAPVLLQLQNAKFNQDGENKEAQLAAILRHSTDGRMTVSVFNTVGVTHDYDKYNDPGKYPVTITHKYYDKDVNGINLDYNGDEQTGLKAGLPGGTVFVNAANENEKFIVKKDGNHYYLAHEDDSPIILKDNTLNLYHVPQHVQTQIDRLNKLQEAIRSQAPKNEHTFRKIKKMAAADKTTFSGKSVQLYNPQYNFVSNPYAQMKKTETGSKLSLIAN</sequence>
<reference evidence="1" key="1">
    <citation type="submission" date="2020-10" db="EMBL/GenBank/DDBJ databases">
        <authorList>
            <person name="Gilroy R."/>
        </authorList>
    </citation>
    <scope>NUCLEOTIDE SEQUENCE</scope>
    <source>
        <strain evidence="1">6276</strain>
    </source>
</reference>
<protein>
    <recommendedName>
        <fullName evidence="3">Glycosyl hydrolase family 13 catalytic domain-containing protein</fullName>
    </recommendedName>
</protein>
<dbReference type="InterPro" id="IPR045857">
    <property type="entry name" value="O16G_dom_2"/>
</dbReference>
<dbReference type="Proteomes" id="UP000823928">
    <property type="component" value="Unassembled WGS sequence"/>
</dbReference>
<dbReference type="InterPro" id="IPR017853">
    <property type="entry name" value="GH"/>
</dbReference>
<proteinExistence type="predicted"/>
<evidence type="ECO:0008006" key="3">
    <source>
        <dbReference type="Google" id="ProtNLM"/>
    </source>
</evidence>
<name>A0A9D1JP12_9BACT</name>
<organism evidence="1 2">
    <name type="scientific">Candidatus Scatousia excrementigallinarum</name>
    <dbReference type="NCBI Taxonomy" id="2840935"/>
    <lineage>
        <taxon>Bacteria</taxon>
        <taxon>Candidatus Scatousia</taxon>
    </lineage>
</organism>
<dbReference type="PANTHER" id="PTHR10357">
    <property type="entry name" value="ALPHA-AMYLASE FAMILY MEMBER"/>
    <property type="match status" value="1"/>
</dbReference>
<gene>
    <name evidence="1" type="ORF">IAC10_10890</name>
</gene>
<dbReference type="Gene3D" id="3.20.20.80">
    <property type="entry name" value="Glycosidases"/>
    <property type="match status" value="2"/>
</dbReference>
<dbReference type="EMBL" id="DVIU01000214">
    <property type="protein sequence ID" value="HIS37114.1"/>
    <property type="molecule type" value="Genomic_DNA"/>
</dbReference>
<accession>A0A9D1JP12</accession>
<dbReference type="Gene3D" id="3.90.400.10">
    <property type="entry name" value="Oligo-1,6-glucosidase, Domain 2"/>
    <property type="match status" value="1"/>
</dbReference>
<evidence type="ECO:0000313" key="1">
    <source>
        <dbReference type="EMBL" id="HIS37114.1"/>
    </source>
</evidence>
<reference evidence="1" key="2">
    <citation type="journal article" date="2021" name="PeerJ">
        <title>Extensive microbial diversity within the chicken gut microbiome revealed by metagenomics and culture.</title>
        <authorList>
            <person name="Gilroy R."/>
            <person name="Ravi A."/>
            <person name="Getino M."/>
            <person name="Pursley I."/>
            <person name="Horton D.L."/>
            <person name="Alikhan N.F."/>
            <person name="Baker D."/>
            <person name="Gharbi K."/>
            <person name="Hall N."/>
            <person name="Watson M."/>
            <person name="Adriaenssens E.M."/>
            <person name="Foster-Nyarko E."/>
            <person name="Jarju S."/>
            <person name="Secka A."/>
            <person name="Antonio M."/>
            <person name="Oren A."/>
            <person name="Chaudhuri R.R."/>
            <person name="La Ragione R."/>
            <person name="Hildebrand F."/>
            <person name="Pallen M.J."/>
        </authorList>
    </citation>
    <scope>NUCLEOTIDE SEQUENCE</scope>
    <source>
        <strain evidence="1">6276</strain>
    </source>
</reference>